<feature type="domain" description="Carrier" evidence="2">
    <location>
        <begin position="21"/>
        <end position="99"/>
    </location>
</feature>
<protein>
    <submittedName>
        <fullName evidence="3">Acyl carrier protein</fullName>
    </submittedName>
</protein>
<dbReference type="OrthoDB" id="7284767at2"/>
<keyword evidence="4" id="KW-1185">Reference proteome</keyword>
<feature type="region of interest" description="Disordered" evidence="1">
    <location>
        <begin position="1"/>
        <end position="21"/>
    </location>
</feature>
<reference evidence="3 4" key="1">
    <citation type="submission" date="2018-07" db="EMBL/GenBank/DDBJ databases">
        <title>Genome sequence of Azospirillum sp. ATCC 49961.</title>
        <authorList>
            <person name="Sant'Anna F.H."/>
            <person name="Baldani J.I."/>
            <person name="Zilli J.E."/>
            <person name="Reis V.M."/>
            <person name="Hartmann A."/>
            <person name="Cruz L."/>
            <person name="de Souza E.M."/>
            <person name="de Oliveira Pedrosa F."/>
            <person name="Passaglia L.M.P."/>
        </authorList>
    </citation>
    <scope>NUCLEOTIDE SEQUENCE [LARGE SCALE GENOMIC DNA]</scope>
    <source>
        <strain evidence="3 4">ATCC 49961</strain>
    </source>
</reference>
<sequence>MRQPDWQIAAGTGPRDGDAPSVSAADIRTILADSGGLATDAAALSDEDDLYAAGLTSHGSVNLMLALEERYGVEFPEHLLRRRTFESIAAIRAAVAGLLGGTPNGTPNGTLNGTGAG</sequence>
<dbReference type="AlphaFoldDB" id="A0A9W7NDZ1"/>
<dbReference type="Pfam" id="PF00550">
    <property type="entry name" value="PP-binding"/>
    <property type="match status" value="1"/>
</dbReference>
<dbReference type="EMBL" id="QOKW01000038">
    <property type="protein sequence ID" value="KAA0676270.1"/>
    <property type="molecule type" value="Genomic_DNA"/>
</dbReference>
<organism evidence="3 4">
    <name type="scientific">Roseomonas genomospecies 6</name>
    <dbReference type="NCBI Taxonomy" id="214106"/>
    <lineage>
        <taxon>Bacteria</taxon>
        <taxon>Pseudomonadati</taxon>
        <taxon>Pseudomonadota</taxon>
        <taxon>Alphaproteobacteria</taxon>
        <taxon>Acetobacterales</taxon>
        <taxon>Roseomonadaceae</taxon>
        <taxon>Roseomonas</taxon>
    </lineage>
</organism>
<comment type="caution">
    <text evidence="3">The sequence shown here is derived from an EMBL/GenBank/DDBJ whole genome shotgun (WGS) entry which is preliminary data.</text>
</comment>
<evidence type="ECO:0000313" key="3">
    <source>
        <dbReference type="EMBL" id="KAA0676270.1"/>
    </source>
</evidence>
<dbReference type="SUPFAM" id="SSF47336">
    <property type="entry name" value="ACP-like"/>
    <property type="match status" value="1"/>
</dbReference>
<evidence type="ECO:0000259" key="2">
    <source>
        <dbReference type="PROSITE" id="PS50075"/>
    </source>
</evidence>
<dbReference type="Gene3D" id="1.10.1200.10">
    <property type="entry name" value="ACP-like"/>
    <property type="match status" value="1"/>
</dbReference>
<evidence type="ECO:0000256" key="1">
    <source>
        <dbReference type="SAM" id="MobiDB-lite"/>
    </source>
</evidence>
<dbReference type="Proteomes" id="UP000480854">
    <property type="component" value="Unassembled WGS sequence"/>
</dbReference>
<dbReference type="InterPro" id="IPR036736">
    <property type="entry name" value="ACP-like_sf"/>
</dbReference>
<dbReference type="NCBIfam" id="NF005480">
    <property type="entry name" value="PRK07081.1"/>
    <property type="match status" value="1"/>
</dbReference>
<gene>
    <name evidence="3" type="ORF">DS843_27945</name>
</gene>
<name>A0A9W7NDZ1_9PROT</name>
<evidence type="ECO:0000313" key="4">
    <source>
        <dbReference type="Proteomes" id="UP000480854"/>
    </source>
</evidence>
<dbReference type="PROSITE" id="PS50075">
    <property type="entry name" value="CARRIER"/>
    <property type="match status" value="1"/>
</dbReference>
<proteinExistence type="predicted"/>
<dbReference type="InterPro" id="IPR009081">
    <property type="entry name" value="PP-bd_ACP"/>
</dbReference>
<accession>A0A9W7NDZ1</accession>